<evidence type="ECO:0000313" key="1">
    <source>
        <dbReference type="EMBL" id="EAT79455.1"/>
    </source>
</evidence>
<name>Q0U536_PHANO</name>
<gene>
    <name evidence="1" type="ORF">SNOG_13128</name>
</gene>
<proteinExistence type="predicted"/>
<dbReference type="STRING" id="321614.Q0U536"/>
<dbReference type="VEuPathDB" id="FungiDB:JI435_131280"/>
<organism evidence="1 2">
    <name type="scientific">Phaeosphaeria nodorum (strain SN15 / ATCC MYA-4574 / FGSC 10173)</name>
    <name type="common">Glume blotch fungus</name>
    <name type="synonym">Parastagonospora nodorum</name>
    <dbReference type="NCBI Taxonomy" id="321614"/>
    <lineage>
        <taxon>Eukaryota</taxon>
        <taxon>Fungi</taxon>
        <taxon>Dikarya</taxon>
        <taxon>Ascomycota</taxon>
        <taxon>Pezizomycotina</taxon>
        <taxon>Dothideomycetes</taxon>
        <taxon>Pleosporomycetidae</taxon>
        <taxon>Pleosporales</taxon>
        <taxon>Pleosporineae</taxon>
        <taxon>Phaeosphaeriaceae</taxon>
        <taxon>Parastagonospora</taxon>
    </lineage>
</organism>
<accession>Q0U536</accession>
<protein>
    <submittedName>
        <fullName evidence="1">Uncharacterized protein</fullName>
    </submittedName>
</protein>
<dbReference type="EMBL" id="CH445349">
    <property type="protein sequence ID" value="EAT79455.1"/>
    <property type="molecule type" value="Genomic_DNA"/>
</dbReference>
<sequence length="231" mass="25622">MAKFGFSIGDIALLSTYAYKIYKSCQNAGESFAVITADGDPKSSLRHLSHAQQGELAARLEECKTDLSEVKKVLHQFRSLDSKDPRYRDRLAFTSGKQAALRERLSTHSARIQQFLAGINVATFSRIERNTEAHLLSLSDIRARLDEIHRDMRARRRDKFGLESFGDVESLRQEVLGVGMTDAGVDLEHEIADWLKTVSEERDISDWMPLDAVPATQVDGGSGVPGGAEKG</sequence>
<dbReference type="HOGENOM" id="CLU_1200213_0_0_1"/>
<dbReference type="eggNOG" id="KOG0714">
    <property type="taxonomic scope" value="Eukaryota"/>
</dbReference>
<dbReference type="KEGG" id="pno:SNOG_13128"/>
<dbReference type="GeneID" id="5980257"/>
<dbReference type="InParanoid" id="Q0U536"/>
<evidence type="ECO:0000313" key="2">
    <source>
        <dbReference type="Proteomes" id="UP000001055"/>
    </source>
</evidence>
<reference evidence="2" key="1">
    <citation type="journal article" date="2007" name="Plant Cell">
        <title>Dothideomycete-plant interactions illuminated by genome sequencing and EST analysis of the wheat pathogen Stagonospora nodorum.</title>
        <authorList>
            <person name="Hane J.K."/>
            <person name="Lowe R.G."/>
            <person name="Solomon P.S."/>
            <person name="Tan K.C."/>
            <person name="Schoch C.L."/>
            <person name="Spatafora J.W."/>
            <person name="Crous P.W."/>
            <person name="Kodira C."/>
            <person name="Birren B.W."/>
            <person name="Galagan J.E."/>
            <person name="Torriani S.F."/>
            <person name="McDonald B.A."/>
            <person name="Oliver R.P."/>
        </authorList>
    </citation>
    <scope>NUCLEOTIDE SEQUENCE [LARGE SCALE GENOMIC DNA]</scope>
    <source>
        <strain evidence="2">SN15 / ATCC MYA-4574 / FGSC 10173</strain>
    </source>
</reference>
<dbReference type="AlphaFoldDB" id="Q0U536"/>
<dbReference type="RefSeq" id="XP_001803342.1">
    <property type="nucleotide sequence ID" value="XM_001803290.1"/>
</dbReference>
<dbReference type="Proteomes" id="UP000001055">
    <property type="component" value="Unassembled WGS sequence"/>
</dbReference>